<name>A0ABQ2GZY3_9DEIO</name>
<dbReference type="CDD" id="cd00093">
    <property type="entry name" value="HTH_XRE"/>
    <property type="match status" value="1"/>
</dbReference>
<reference evidence="3" key="1">
    <citation type="journal article" date="2019" name="Int. J. Syst. Evol. Microbiol.">
        <title>The Global Catalogue of Microorganisms (GCM) 10K type strain sequencing project: providing services to taxonomists for standard genome sequencing and annotation.</title>
        <authorList>
            <consortium name="The Broad Institute Genomics Platform"/>
            <consortium name="The Broad Institute Genome Sequencing Center for Infectious Disease"/>
            <person name="Wu L."/>
            <person name="Ma J."/>
        </authorList>
    </citation>
    <scope>NUCLEOTIDE SEQUENCE [LARGE SCALE GENOMIC DNA]</scope>
    <source>
        <strain evidence="3">JCM 15443</strain>
    </source>
</reference>
<dbReference type="PROSITE" id="PS50943">
    <property type="entry name" value="HTH_CROC1"/>
    <property type="match status" value="1"/>
</dbReference>
<proteinExistence type="predicted"/>
<dbReference type="InterPro" id="IPR010982">
    <property type="entry name" value="Lambda_DNA-bd_dom_sf"/>
</dbReference>
<organism evidence="2 3">
    <name type="scientific">Deinococcus aerophilus</name>
    <dbReference type="NCBI Taxonomy" id="522488"/>
    <lineage>
        <taxon>Bacteria</taxon>
        <taxon>Thermotogati</taxon>
        <taxon>Deinococcota</taxon>
        <taxon>Deinococci</taxon>
        <taxon>Deinococcales</taxon>
        <taxon>Deinococcaceae</taxon>
        <taxon>Deinococcus</taxon>
    </lineage>
</organism>
<dbReference type="SUPFAM" id="SSF47413">
    <property type="entry name" value="lambda repressor-like DNA-binding domains"/>
    <property type="match status" value="1"/>
</dbReference>
<dbReference type="RefSeq" id="WP_229753187.1">
    <property type="nucleotide sequence ID" value="NZ_BMOM01000061.1"/>
</dbReference>
<dbReference type="Proteomes" id="UP000661918">
    <property type="component" value="Unassembled WGS sequence"/>
</dbReference>
<sequence>MQPNPKQVIQSRLKTLGLTQAQLAEQLGTTPSILSRTLKTPLVRQDSHWPAILDALALTVEITIPLEEQRGGEN</sequence>
<gene>
    <name evidence="2" type="ORF">GCM10010841_32750</name>
</gene>
<keyword evidence="3" id="KW-1185">Reference proteome</keyword>
<feature type="domain" description="HTH cro/C1-type" evidence="1">
    <location>
        <begin position="9"/>
        <end position="36"/>
    </location>
</feature>
<protein>
    <recommendedName>
        <fullName evidence="1">HTH cro/C1-type domain-containing protein</fullName>
    </recommendedName>
</protein>
<dbReference type="InterPro" id="IPR001387">
    <property type="entry name" value="Cro/C1-type_HTH"/>
</dbReference>
<comment type="caution">
    <text evidence="2">The sequence shown here is derived from an EMBL/GenBank/DDBJ whole genome shotgun (WGS) entry which is preliminary data.</text>
</comment>
<evidence type="ECO:0000259" key="1">
    <source>
        <dbReference type="PROSITE" id="PS50943"/>
    </source>
</evidence>
<dbReference type="EMBL" id="BMOM01000061">
    <property type="protein sequence ID" value="GGM22320.1"/>
    <property type="molecule type" value="Genomic_DNA"/>
</dbReference>
<dbReference type="Gene3D" id="1.10.260.40">
    <property type="entry name" value="lambda repressor-like DNA-binding domains"/>
    <property type="match status" value="1"/>
</dbReference>
<accession>A0ABQ2GZY3</accession>
<evidence type="ECO:0000313" key="3">
    <source>
        <dbReference type="Proteomes" id="UP000661918"/>
    </source>
</evidence>
<evidence type="ECO:0000313" key="2">
    <source>
        <dbReference type="EMBL" id="GGM22320.1"/>
    </source>
</evidence>